<keyword evidence="4" id="KW-0418">Kinase</keyword>
<keyword evidence="5" id="KW-1185">Reference proteome</keyword>
<reference evidence="4 5" key="1">
    <citation type="submission" date="2019-01" db="EMBL/GenBank/DDBJ databases">
        <title>Novel species of Nocardioides.</title>
        <authorList>
            <person name="Liu Q."/>
            <person name="Xin Y.-H."/>
        </authorList>
    </citation>
    <scope>NUCLEOTIDE SEQUENCE [LARGE SCALE GENOMIC DNA]</scope>
    <source>
        <strain evidence="4 5">CGMCC 4.6875</strain>
    </source>
</reference>
<protein>
    <submittedName>
        <fullName evidence="4">Sensor histidine kinase</fullName>
    </submittedName>
</protein>
<dbReference type="PANTHER" id="PTHR35526">
    <property type="entry name" value="ANTI-SIGMA-F FACTOR RSBW-RELATED"/>
    <property type="match status" value="1"/>
</dbReference>
<organism evidence="4 5">
    <name type="scientific">Nocardioides ganghwensis</name>
    <dbReference type="NCBI Taxonomy" id="252230"/>
    <lineage>
        <taxon>Bacteria</taxon>
        <taxon>Bacillati</taxon>
        <taxon>Actinomycetota</taxon>
        <taxon>Actinomycetes</taxon>
        <taxon>Propionibacteriales</taxon>
        <taxon>Nocardioidaceae</taxon>
        <taxon>Nocardioides</taxon>
    </lineage>
</organism>
<sequence length="307" mass="32093">MAEREHVVAAYDEPGALVACVASFVAESLENGIPVVTISRTAHRRAVDDVLAGLGADPVGAKRDGTLVTLDADETMSLFMVEGRPDPARFAAVVASLVPTGGGPVSAFGEMVALLWERGEVAAALELESLWNTAIAAQPIRLLCAYPGELLSGSSLSDVARACDLHDRVSLIGAHPGAGDIPRCPDAALSSIHLPVPAAVSSVRHFVRDALTAWDLHALIGDVTLVTSELATNAITHGSSPFRTSLTRADGVVRVAVEDRSRAWPERHHARPGDQDGRGMAIVATLSLRSGCESTPGGKVAWAELNI</sequence>
<dbReference type="Gene3D" id="3.30.565.10">
    <property type="entry name" value="Histidine kinase-like ATPase, C-terminal domain"/>
    <property type="match status" value="1"/>
</dbReference>
<comment type="caution">
    <text evidence="4">The sequence shown here is derived from an EMBL/GenBank/DDBJ whole genome shotgun (WGS) entry which is preliminary data.</text>
</comment>
<evidence type="ECO:0000313" key="5">
    <source>
        <dbReference type="Proteomes" id="UP000293291"/>
    </source>
</evidence>
<proteinExistence type="predicted"/>
<dbReference type="AlphaFoldDB" id="A0A4Q2SHU7"/>
<dbReference type="InterPro" id="IPR036890">
    <property type="entry name" value="HATPase_C_sf"/>
</dbReference>
<keyword evidence="4" id="KW-0808">Transferase</keyword>
<dbReference type="GO" id="GO:0004674">
    <property type="term" value="F:protein serine/threonine kinase activity"/>
    <property type="evidence" value="ECO:0007669"/>
    <property type="project" value="UniProtKB-KW"/>
</dbReference>
<keyword evidence="1" id="KW-0723">Serine/threonine-protein kinase</keyword>
<dbReference type="InterPro" id="IPR003594">
    <property type="entry name" value="HATPase_dom"/>
</dbReference>
<evidence type="ECO:0000313" key="4">
    <source>
        <dbReference type="EMBL" id="RYC03504.1"/>
    </source>
</evidence>
<dbReference type="CDD" id="cd16936">
    <property type="entry name" value="HATPase_RsbW-like"/>
    <property type="match status" value="1"/>
</dbReference>
<name>A0A4Q2SHU7_9ACTN</name>
<gene>
    <name evidence="4" type="ORF">EUA07_05835</name>
</gene>
<dbReference type="Pfam" id="PF13581">
    <property type="entry name" value="HATPase_c_2"/>
    <property type="match status" value="1"/>
</dbReference>
<dbReference type="SUPFAM" id="SSF55874">
    <property type="entry name" value="ATPase domain of HSP90 chaperone/DNA topoisomerase II/histidine kinase"/>
    <property type="match status" value="1"/>
</dbReference>
<dbReference type="OrthoDB" id="3867457at2"/>
<feature type="domain" description="MEDS" evidence="3">
    <location>
        <begin position="6"/>
        <end position="161"/>
    </location>
</feature>
<dbReference type="Proteomes" id="UP000293291">
    <property type="component" value="Unassembled WGS sequence"/>
</dbReference>
<dbReference type="Pfam" id="PF14417">
    <property type="entry name" value="MEDS"/>
    <property type="match status" value="1"/>
</dbReference>
<evidence type="ECO:0000259" key="3">
    <source>
        <dbReference type="Pfam" id="PF14417"/>
    </source>
</evidence>
<dbReference type="PANTHER" id="PTHR35526:SF3">
    <property type="entry name" value="ANTI-SIGMA-F FACTOR RSBW"/>
    <property type="match status" value="1"/>
</dbReference>
<dbReference type="InterPro" id="IPR025847">
    <property type="entry name" value="MEDS_domain"/>
</dbReference>
<evidence type="ECO:0000259" key="2">
    <source>
        <dbReference type="Pfam" id="PF13581"/>
    </source>
</evidence>
<evidence type="ECO:0000256" key="1">
    <source>
        <dbReference type="ARBA" id="ARBA00022527"/>
    </source>
</evidence>
<feature type="domain" description="Histidine kinase/HSP90-like ATPase" evidence="2">
    <location>
        <begin position="197"/>
        <end position="300"/>
    </location>
</feature>
<dbReference type="RefSeq" id="WP_129454059.1">
    <property type="nucleotide sequence ID" value="NZ_JACXYX010000008.1"/>
</dbReference>
<accession>A0A4Q2SHU7</accession>
<dbReference type="EMBL" id="SDWU01000005">
    <property type="protein sequence ID" value="RYC03504.1"/>
    <property type="molecule type" value="Genomic_DNA"/>
</dbReference>
<dbReference type="InterPro" id="IPR050267">
    <property type="entry name" value="Anti-sigma-factor_SerPK"/>
</dbReference>